<keyword evidence="1" id="KW-0472">Membrane</keyword>
<comment type="caution">
    <text evidence="4">The sequence shown here is derived from an EMBL/GenBank/DDBJ whole genome shotgun (WGS) entry which is preliminary data.</text>
</comment>
<feature type="domain" description="DUF1980" evidence="3">
    <location>
        <begin position="178"/>
        <end position="267"/>
    </location>
</feature>
<evidence type="ECO:0000259" key="3">
    <source>
        <dbReference type="Pfam" id="PF21537"/>
    </source>
</evidence>
<name>A0A934VWH6_9BACT</name>
<sequence length="274" mass="30493">MMKAKNRRILFSLAMLIWSGVMLYFYASGRISKYLAEEFRTIALLGGLGLAVVGLFNLLTCGQPAESCHDHGCGDCEGDHEKGDIHPLLAFVLMVVPLGLCVAWTKDDFTGQALSRKGLYDAPSRISSTPFLESLSGPITPETMQKGHQMNPDGYYQFSLMELFFSAGDRELQSALEGMKIETEGRWALEKVRNENGNRARLYRLFMTCCIADSRAVPIVLEFEGAPPDLTEEDWVKVDGTIHFPVENGASQPVLQVDHAESAEPPYEETFMRN</sequence>
<dbReference type="Pfam" id="PF09323">
    <property type="entry name" value="DUF1980"/>
    <property type="match status" value="1"/>
</dbReference>
<dbReference type="Proteomes" id="UP000603141">
    <property type="component" value="Unassembled WGS sequence"/>
</dbReference>
<keyword evidence="5" id="KW-1185">Reference proteome</keyword>
<evidence type="ECO:0000313" key="4">
    <source>
        <dbReference type="EMBL" id="MBK1882514.1"/>
    </source>
</evidence>
<evidence type="ECO:0000256" key="1">
    <source>
        <dbReference type="SAM" id="Phobius"/>
    </source>
</evidence>
<keyword evidence="1" id="KW-0812">Transmembrane</keyword>
<feature type="transmembrane region" description="Helical" evidence="1">
    <location>
        <begin position="9"/>
        <end position="27"/>
    </location>
</feature>
<dbReference type="RefSeq" id="WP_200269727.1">
    <property type="nucleotide sequence ID" value="NZ_JAENIJ010000011.1"/>
</dbReference>
<keyword evidence="1" id="KW-1133">Transmembrane helix</keyword>
<dbReference type="Pfam" id="PF21537">
    <property type="entry name" value="DUF1980_C"/>
    <property type="match status" value="1"/>
</dbReference>
<dbReference type="InterPro" id="IPR052955">
    <property type="entry name" value="UPF0703_membrane_permease"/>
</dbReference>
<dbReference type="EMBL" id="JAENIJ010000011">
    <property type="protein sequence ID" value="MBK1882514.1"/>
    <property type="molecule type" value="Genomic_DNA"/>
</dbReference>
<dbReference type="PANTHER" id="PTHR40047:SF1">
    <property type="entry name" value="UPF0703 PROTEIN YCGQ"/>
    <property type="match status" value="1"/>
</dbReference>
<evidence type="ECO:0000313" key="5">
    <source>
        <dbReference type="Proteomes" id="UP000603141"/>
    </source>
</evidence>
<dbReference type="InterPro" id="IPR048493">
    <property type="entry name" value="DUF1980_N"/>
</dbReference>
<reference evidence="4" key="1">
    <citation type="submission" date="2021-01" db="EMBL/GenBank/DDBJ databases">
        <title>Modified the classification status of verrucomicrobia.</title>
        <authorList>
            <person name="Feng X."/>
        </authorList>
    </citation>
    <scope>NUCLEOTIDE SEQUENCE</scope>
    <source>
        <strain evidence="4">KCTC 22041</strain>
    </source>
</reference>
<protein>
    <submittedName>
        <fullName evidence="4">DUF1980 domain-containing protein</fullName>
    </submittedName>
</protein>
<dbReference type="AlphaFoldDB" id="A0A934VWH6"/>
<dbReference type="PANTHER" id="PTHR40047">
    <property type="entry name" value="UPF0703 PROTEIN YCGQ"/>
    <property type="match status" value="1"/>
</dbReference>
<gene>
    <name evidence="4" type="ORF">JIN85_08810</name>
</gene>
<feature type="transmembrane region" description="Helical" evidence="1">
    <location>
        <begin position="39"/>
        <end position="59"/>
    </location>
</feature>
<feature type="domain" description="DUF1980" evidence="2">
    <location>
        <begin position="13"/>
        <end position="100"/>
    </location>
</feature>
<evidence type="ECO:0000259" key="2">
    <source>
        <dbReference type="Pfam" id="PF09323"/>
    </source>
</evidence>
<organism evidence="4 5">
    <name type="scientific">Luteolibacter pohnpeiensis</name>
    <dbReference type="NCBI Taxonomy" id="454153"/>
    <lineage>
        <taxon>Bacteria</taxon>
        <taxon>Pseudomonadati</taxon>
        <taxon>Verrucomicrobiota</taxon>
        <taxon>Verrucomicrobiia</taxon>
        <taxon>Verrucomicrobiales</taxon>
        <taxon>Verrucomicrobiaceae</taxon>
        <taxon>Luteolibacter</taxon>
    </lineage>
</organism>
<dbReference type="InterPro" id="IPR048447">
    <property type="entry name" value="DUF1980_C"/>
</dbReference>
<accession>A0A934VWH6</accession>
<proteinExistence type="predicted"/>